<accession>A0A151R6S5</accession>
<proteinExistence type="predicted"/>
<dbReference type="PANTHER" id="PTHR33618:SF1">
    <property type="entry name" value="LARGE RIBOSOMAL SUBUNIT PROTEIN ML53"/>
    <property type="match status" value="1"/>
</dbReference>
<organism evidence="2 3">
    <name type="scientific">Cajanus cajan</name>
    <name type="common">Pigeon pea</name>
    <name type="synonym">Cajanus indicus</name>
    <dbReference type="NCBI Taxonomy" id="3821"/>
    <lineage>
        <taxon>Eukaryota</taxon>
        <taxon>Viridiplantae</taxon>
        <taxon>Streptophyta</taxon>
        <taxon>Embryophyta</taxon>
        <taxon>Tracheophyta</taxon>
        <taxon>Spermatophyta</taxon>
        <taxon>Magnoliopsida</taxon>
        <taxon>eudicotyledons</taxon>
        <taxon>Gunneridae</taxon>
        <taxon>Pentapetalae</taxon>
        <taxon>rosids</taxon>
        <taxon>fabids</taxon>
        <taxon>Fabales</taxon>
        <taxon>Fabaceae</taxon>
        <taxon>Papilionoideae</taxon>
        <taxon>50 kb inversion clade</taxon>
        <taxon>NPAAA clade</taxon>
        <taxon>indigoferoid/millettioid clade</taxon>
        <taxon>Phaseoleae</taxon>
        <taxon>Cajanus</taxon>
    </lineage>
</organism>
<reference evidence="2" key="1">
    <citation type="journal article" date="2012" name="Nat. Biotechnol.">
        <title>Draft genome sequence of pigeonpea (Cajanus cajan), an orphan legume crop of resource-poor farmers.</title>
        <authorList>
            <person name="Varshney R.K."/>
            <person name="Chen W."/>
            <person name="Li Y."/>
            <person name="Bharti A.K."/>
            <person name="Saxena R.K."/>
            <person name="Schlueter J.A."/>
            <person name="Donoghue M.T."/>
            <person name="Azam S."/>
            <person name="Fan G."/>
            <person name="Whaley A.M."/>
            <person name="Farmer A.D."/>
            <person name="Sheridan J."/>
            <person name="Iwata A."/>
            <person name="Tuteja R."/>
            <person name="Penmetsa R.V."/>
            <person name="Wu W."/>
            <person name="Upadhyaya H.D."/>
            <person name="Yang S.P."/>
            <person name="Shah T."/>
            <person name="Saxena K.B."/>
            <person name="Michael T."/>
            <person name="McCombie W.R."/>
            <person name="Yang B."/>
            <person name="Zhang G."/>
            <person name="Yang H."/>
            <person name="Wang J."/>
            <person name="Spillane C."/>
            <person name="Cook D.R."/>
            <person name="May G.D."/>
            <person name="Xu X."/>
            <person name="Jackson S.A."/>
        </authorList>
    </citation>
    <scope>NUCLEOTIDE SEQUENCE [LARGE SCALE GENOMIC DNA]</scope>
</reference>
<dbReference type="EMBL" id="KQ484027">
    <property type="protein sequence ID" value="KYP38196.1"/>
    <property type="molecule type" value="Genomic_DNA"/>
</dbReference>
<evidence type="ECO:0000313" key="2">
    <source>
        <dbReference type="EMBL" id="KYP38196.1"/>
    </source>
</evidence>
<sequence length="112" mass="12948">MTFVNGVEQVFDATSMPAQSIRSLILEKDQYLKTEQMFCEVGESWPVIIPDQELSQTALPTKVRFQFILLILLHIHKLTNTFSLLFHSFLFCAKFFNFCDIWLIAITVLLSS</sequence>
<dbReference type="PANTHER" id="PTHR33618">
    <property type="entry name" value="39S RIBOSOMAL PROTEIN L53, MITOCHONDRIAL"/>
    <property type="match status" value="1"/>
</dbReference>
<keyword evidence="1" id="KW-0472">Membrane</keyword>
<dbReference type="InterPro" id="IPR052473">
    <property type="entry name" value="mtLSU_mL53"/>
</dbReference>
<dbReference type="Gramene" id="C.cajan_43592.t">
    <property type="protein sequence ID" value="C.cajan_43592.t.cds1"/>
    <property type="gene ID" value="C.cajan_43592"/>
</dbReference>
<feature type="transmembrane region" description="Helical" evidence="1">
    <location>
        <begin position="84"/>
        <end position="110"/>
    </location>
</feature>
<keyword evidence="1" id="KW-0812">Transmembrane</keyword>
<dbReference type="STRING" id="3821.A0A151R6S5"/>
<name>A0A151R6S5_CAJCA</name>
<dbReference type="AlphaFoldDB" id="A0A151R6S5"/>
<evidence type="ECO:0000313" key="3">
    <source>
        <dbReference type="Proteomes" id="UP000075243"/>
    </source>
</evidence>
<dbReference type="GO" id="GO:0005762">
    <property type="term" value="C:mitochondrial large ribosomal subunit"/>
    <property type="evidence" value="ECO:0007669"/>
    <property type="project" value="TreeGrafter"/>
</dbReference>
<evidence type="ECO:0000256" key="1">
    <source>
        <dbReference type="SAM" id="Phobius"/>
    </source>
</evidence>
<protein>
    <submittedName>
        <fullName evidence="2">Uncharacterized protein</fullName>
    </submittedName>
</protein>
<keyword evidence="3" id="KW-1185">Reference proteome</keyword>
<gene>
    <name evidence="2" type="ORF">KK1_040574</name>
</gene>
<dbReference type="Proteomes" id="UP000075243">
    <property type="component" value="Unassembled WGS sequence"/>
</dbReference>
<keyword evidence="1" id="KW-1133">Transmembrane helix</keyword>